<keyword evidence="2" id="KW-0238">DNA-binding</keyword>
<dbReference type="EMBL" id="BMYU01000002">
    <property type="protein sequence ID" value="GGX35358.1"/>
    <property type="molecule type" value="Genomic_DNA"/>
</dbReference>
<dbReference type="InterPro" id="IPR050204">
    <property type="entry name" value="AraC_XylS_family_regulators"/>
</dbReference>
<keyword evidence="1" id="KW-0805">Transcription regulation</keyword>
<organism evidence="5 6">
    <name type="scientific">Undibacterium squillarum</name>
    <dbReference type="NCBI Taxonomy" id="1131567"/>
    <lineage>
        <taxon>Bacteria</taxon>
        <taxon>Pseudomonadati</taxon>
        <taxon>Pseudomonadota</taxon>
        <taxon>Betaproteobacteria</taxon>
        <taxon>Burkholderiales</taxon>
        <taxon>Oxalobacteraceae</taxon>
        <taxon>Undibacterium</taxon>
    </lineage>
</organism>
<dbReference type="InterPro" id="IPR018060">
    <property type="entry name" value="HTH_AraC"/>
</dbReference>
<dbReference type="SUPFAM" id="SSF46689">
    <property type="entry name" value="Homeodomain-like"/>
    <property type="match status" value="1"/>
</dbReference>
<evidence type="ECO:0000313" key="5">
    <source>
        <dbReference type="EMBL" id="GGX35358.1"/>
    </source>
</evidence>
<accession>A0ABQ2XWS6</accession>
<feature type="domain" description="HTH araC/xylS-type" evidence="4">
    <location>
        <begin position="162"/>
        <end position="263"/>
    </location>
</feature>
<protein>
    <submittedName>
        <fullName evidence="5">AraC family transcriptional regulator</fullName>
    </submittedName>
</protein>
<dbReference type="InterPro" id="IPR009057">
    <property type="entry name" value="Homeodomain-like_sf"/>
</dbReference>
<reference evidence="6" key="1">
    <citation type="journal article" date="2019" name="Int. J. Syst. Evol. Microbiol.">
        <title>The Global Catalogue of Microorganisms (GCM) 10K type strain sequencing project: providing services to taxonomists for standard genome sequencing and annotation.</title>
        <authorList>
            <consortium name="The Broad Institute Genomics Platform"/>
            <consortium name="The Broad Institute Genome Sequencing Center for Infectious Disease"/>
            <person name="Wu L."/>
            <person name="Ma J."/>
        </authorList>
    </citation>
    <scope>NUCLEOTIDE SEQUENCE [LARGE SCALE GENOMIC DNA]</scope>
    <source>
        <strain evidence="6">KCTC 23917</strain>
    </source>
</reference>
<dbReference type="Pfam" id="PF12833">
    <property type="entry name" value="HTH_18"/>
    <property type="match status" value="1"/>
</dbReference>
<dbReference type="PANTHER" id="PTHR46796">
    <property type="entry name" value="HTH-TYPE TRANSCRIPTIONAL ACTIVATOR RHAS-RELATED"/>
    <property type="match status" value="1"/>
</dbReference>
<gene>
    <name evidence="5" type="ORF">GCM10010946_10970</name>
</gene>
<dbReference type="SMART" id="SM00342">
    <property type="entry name" value="HTH_ARAC"/>
    <property type="match status" value="1"/>
</dbReference>
<evidence type="ECO:0000256" key="3">
    <source>
        <dbReference type="ARBA" id="ARBA00023163"/>
    </source>
</evidence>
<keyword evidence="6" id="KW-1185">Reference proteome</keyword>
<sequence length="267" mass="29713">MTNLSPPRGVLRPAIPEAAFQHERQAPCAVLAPFIEHFWYVAWDDSDAEPPVQTTLPHPNVHLVIEQGEAKIYGIQSGRFTRVLQGRQRVFGIKFQAGGFYPLLGQPVSAIHNRICALPSALAAGSAVLVSAVRDEQAFASLCTLAEQVLIPHLPAPDPAMLQVQTILRDIISQPALRSVDDLQLHCGIHKRTLQRLFQQYVGVSPKWVIQRYRLHEAIARIQAGDSKDWAALALELGYFDQAHFVRTFRVLTGMTPVAYQQSLCQE</sequence>
<comment type="caution">
    <text evidence="5">The sequence shown here is derived from an EMBL/GenBank/DDBJ whole genome shotgun (WGS) entry which is preliminary data.</text>
</comment>
<dbReference type="PROSITE" id="PS01124">
    <property type="entry name" value="HTH_ARAC_FAMILY_2"/>
    <property type="match status" value="1"/>
</dbReference>
<dbReference type="Pfam" id="PF20240">
    <property type="entry name" value="DUF6597"/>
    <property type="match status" value="1"/>
</dbReference>
<keyword evidence="3" id="KW-0804">Transcription</keyword>
<evidence type="ECO:0000256" key="1">
    <source>
        <dbReference type="ARBA" id="ARBA00023015"/>
    </source>
</evidence>
<name>A0ABQ2XWS6_9BURK</name>
<evidence type="ECO:0000313" key="6">
    <source>
        <dbReference type="Proteomes" id="UP000653343"/>
    </source>
</evidence>
<dbReference type="RefSeq" id="WP_189356045.1">
    <property type="nucleotide sequence ID" value="NZ_BMYU01000002.1"/>
</dbReference>
<dbReference type="Proteomes" id="UP000653343">
    <property type="component" value="Unassembled WGS sequence"/>
</dbReference>
<evidence type="ECO:0000256" key="2">
    <source>
        <dbReference type="ARBA" id="ARBA00023125"/>
    </source>
</evidence>
<proteinExistence type="predicted"/>
<dbReference type="Gene3D" id="1.10.10.60">
    <property type="entry name" value="Homeodomain-like"/>
    <property type="match status" value="1"/>
</dbReference>
<dbReference type="InterPro" id="IPR046532">
    <property type="entry name" value="DUF6597"/>
</dbReference>
<evidence type="ECO:0000259" key="4">
    <source>
        <dbReference type="PROSITE" id="PS01124"/>
    </source>
</evidence>